<dbReference type="Proteomes" id="UP001156921">
    <property type="component" value="Unassembled WGS sequence"/>
</dbReference>
<dbReference type="InterPro" id="IPR010848">
    <property type="entry name" value="DUF1465"/>
</dbReference>
<reference evidence="2" key="1">
    <citation type="journal article" date="2019" name="Int. J. Syst. Evol. Microbiol.">
        <title>The Global Catalogue of Microorganisms (GCM) 10K type strain sequencing project: providing services to taxonomists for standard genome sequencing and annotation.</title>
        <authorList>
            <consortium name="The Broad Institute Genomics Platform"/>
            <consortium name="The Broad Institute Genome Sequencing Center for Infectious Disease"/>
            <person name="Wu L."/>
            <person name="Ma J."/>
        </authorList>
    </citation>
    <scope>NUCLEOTIDE SEQUENCE [LARGE SCALE GENOMIC DNA]</scope>
    <source>
        <strain evidence="2">NBRC 110107</strain>
    </source>
</reference>
<evidence type="ECO:0000313" key="2">
    <source>
        <dbReference type="Proteomes" id="UP001156921"/>
    </source>
</evidence>
<comment type="caution">
    <text evidence="1">The sequence shown here is derived from an EMBL/GenBank/DDBJ whole genome shotgun (WGS) entry which is preliminary data.</text>
</comment>
<sequence length="177" mass="20093">MSLVEFMPTDVPTLSPGGRSRAAVVDDFARSELFDRTFQEGMELVEETAAYLDGDGRRESKLLSRSTALLYAGESMKLTTRLMQIASWLLVQRAVREGDMTAETACEARYRLADRTAATEVSHPELPIALVEYMVRTEKLYDRVLHLDRRMYLDEPEEDAVNPVQSQLDRLTAAFRI</sequence>
<gene>
    <name evidence="1" type="primary">rcdA</name>
    <name evidence="1" type="ORF">GCM10007859_13200</name>
</gene>
<proteinExistence type="predicted"/>
<evidence type="ECO:0000313" key="1">
    <source>
        <dbReference type="EMBL" id="GLS01307.1"/>
    </source>
</evidence>
<dbReference type="EMBL" id="BSOY01000023">
    <property type="protein sequence ID" value="GLS01307.1"/>
    <property type="molecule type" value="Genomic_DNA"/>
</dbReference>
<protein>
    <recommendedName>
        <fullName evidence="3">Regulator of CtrA degradation rcdA</fullName>
    </recommendedName>
</protein>
<dbReference type="Gene3D" id="1.10.8.930">
    <property type="entry name" value="Protein of unknown function DUF1465"/>
    <property type="match status" value="1"/>
</dbReference>
<dbReference type="RefSeq" id="WP_284222165.1">
    <property type="nucleotide sequence ID" value="NZ_BSOY01000023.1"/>
</dbReference>
<evidence type="ECO:0008006" key="3">
    <source>
        <dbReference type="Google" id="ProtNLM"/>
    </source>
</evidence>
<accession>A0ABQ6BJC4</accession>
<organism evidence="1 2">
    <name type="scientific">Brevundimonas denitrificans</name>
    <dbReference type="NCBI Taxonomy" id="1443434"/>
    <lineage>
        <taxon>Bacteria</taxon>
        <taxon>Pseudomonadati</taxon>
        <taxon>Pseudomonadota</taxon>
        <taxon>Alphaproteobacteria</taxon>
        <taxon>Caulobacterales</taxon>
        <taxon>Caulobacteraceae</taxon>
        <taxon>Brevundimonas</taxon>
    </lineage>
</organism>
<keyword evidence="2" id="KW-1185">Reference proteome</keyword>
<name>A0ABQ6BJC4_9CAUL</name>
<dbReference type="Pfam" id="PF07323">
    <property type="entry name" value="DUF1465"/>
    <property type="match status" value="1"/>
</dbReference>
<dbReference type="InterPro" id="IPR038301">
    <property type="entry name" value="AraC-like_sf"/>
</dbReference>